<proteinExistence type="predicted"/>
<protein>
    <submittedName>
        <fullName evidence="1">Uncharacterized protein</fullName>
    </submittedName>
</protein>
<evidence type="ECO:0000313" key="1">
    <source>
        <dbReference type="EMBL" id="CRY97292.1"/>
    </source>
</evidence>
<dbReference type="AlphaFoldDB" id="A0A0H5QNH4"/>
<reference evidence="1" key="1">
    <citation type="submission" date="2015-06" db="EMBL/GenBank/DDBJ databases">
        <authorList>
            <person name="Joergensen T."/>
        </authorList>
    </citation>
    <scope>NUCLEOTIDE SEQUENCE</scope>
    <source>
        <strain evidence="1">RGFK1468</strain>
    </source>
</reference>
<name>A0A0H5QNH4_9ZZZZ</name>
<reference evidence="1" key="2">
    <citation type="submission" date="2015-07" db="EMBL/GenBank/DDBJ databases">
        <title>Plasmids, circular viruses and viroids from rat gut.</title>
        <authorList>
            <person name="Jorgensen T.J."/>
            <person name="Hansen M.A."/>
            <person name="Xu Z."/>
            <person name="Tabak M.A."/>
            <person name="Sorensen S.J."/>
            <person name="Hansen L.H."/>
        </authorList>
    </citation>
    <scope>NUCLEOTIDE SEQUENCE</scope>
    <source>
        <strain evidence="1">RGFK1468</strain>
    </source>
</reference>
<dbReference type="EMBL" id="LN854009">
    <property type="protein sequence ID" value="CRY97292.1"/>
    <property type="molecule type" value="Genomic_DNA"/>
</dbReference>
<accession>A0A0H5QNH4</accession>
<sequence>MHVNLRIEKSQGEHKLTVVARPHNAAALGEYVLIEGMVLEGLGANPTATEALREAYMAIADQLGRRRG</sequence>
<organism evidence="1">
    <name type="scientific">uncultured prokaryote</name>
    <dbReference type="NCBI Taxonomy" id="198431"/>
    <lineage>
        <taxon>unclassified sequences</taxon>
        <taxon>environmental samples</taxon>
    </lineage>
</organism>